<comment type="caution">
    <text evidence="6">The sequence shown here is derived from an EMBL/GenBank/DDBJ whole genome shotgun (WGS) entry which is preliminary data.</text>
</comment>
<evidence type="ECO:0000256" key="4">
    <source>
        <dbReference type="ARBA" id="ARBA00023242"/>
    </source>
</evidence>
<reference evidence="6" key="1">
    <citation type="journal article" date="2020" name="Nat. Commun.">
        <title>Large-scale genome sequencing of mycorrhizal fungi provides insights into the early evolution of symbiotic traits.</title>
        <authorList>
            <person name="Miyauchi S."/>
            <person name="Kiss E."/>
            <person name="Kuo A."/>
            <person name="Drula E."/>
            <person name="Kohler A."/>
            <person name="Sanchez-Garcia M."/>
            <person name="Morin E."/>
            <person name="Andreopoulos B."/>
            <person name="Barry K.W."/>
            <person name="Bonito G."/>
            <person name="Buee M."/>
            <person name="Carver A."/>
            <person name="Chen C."/>
            <person name="Cichocki N."/>
            <person name="Clum A."/>
            <person name="Culley D."/>
            <person name="Crous P.W."/>
            <person name="Fauchery L."/>
            <person name="Girlanda M."/>
            <person name="Hayes R.D."/>
            <person name="Keri Z."/>
            <person name="LaButti K."/>
            <person name="Lipzen A."/>
            <person name="Lombard V."/>
            <person name="Magnuson J."/>
            <person name="Maillard F."/>
            <person name="Murat C."/>
            <person name="Nolan M."/>
            <person name="Ohm R.A."/>
            <person name="Pangilinan J."/>
            <person name="Pereira M.F."/>
            <person name="Perotto S."/>
            <person name="Peter M."/>
            <person name="Pfister S."/>
            <person name="Riley R."/>
            <person name="Sitrit Y."/>
            <person name="Stielow J.B."/>
            <person name="Szollosi G."/>
            <person name="Zifcakova L."/>
            <person name="Stursova M."/>
            <person name="Spatafora J.W."/>
            <person name="Tedersoo L."/>
            <person name="Vaario L.M."/>
            <person name="Yamada A."/>
            <person name="Yan M."/>
            <person name="Wang P."/>
            <person name="Xu J."/>
            <person name="Bruns T."/>
            <person name="Baldrian P."/>
            <person name="Vilgalys R."/>
            <person name="Dunand C."/>
            <person name="Henrissat B."/>
            <person name="Grigoriev I.V."/>
            <person name="Hibbett D."/>
            <person name="Nagy L.G."/>
            <person name="Martin F.M."/>
        </authorList>
    </citation>
    <scope>NUCLEOTIDE SEQUENCE</scope>
    <source>
        <strain evidence="6">UP504</strain>
    </source>
</reference>
<feature type="region of interest" description="Disordered" evidence="5">
    <location>
        <begin position="73"/>
        <end position="95"/>
    </location>
</feature>
<keyword evidence="3" id="KW-0804">Transcription</keyword>
<comment type="subcellular location">
    <subcellularLocation>
        <location evidence="1">Nucleus</location>
    </subcellularLocation>
</comment>
<protein>
    <recommendedName>
        <fullName evidence="8">Transcriptional regulator of RNA polII, SAGA, subunit-domain-containing protein</fullName>
    </recommendedName>
</protein>
<organism evidence="6 7">
    <name type="scientific">Hydnum rufescens UP504</name>
    <dbReference type="NCBI Taxonomy" id="1448309"/>
    <lineage>
        <taxon>Eukaryota</taxon>
        <taxon>Fungi</taxon>
        <taxon>Dikarya</taxon>
        <taxon>Basidiomycota</taxon>
        <taxon>Agaricomycotina</taxon>
        <taxon>Agaricomycetes</taxon>
        <taxon>Cantharellales</taxon>
        <taxon>Hydnaceae</taxon>
        <taxon>Hydnum</taxon>
    </lineage>
</organism>
<evidence type="ECO:0000313" key="6">
    <source>
        <dbReference type="EMBL" id="KAF9517962.1"/>
    </source>
</evidence>
<keyword evidence="4" id="KW-0539">Nucleus</keyword>
<dbReference type="EMBL" id="MU128928">
    <property type="protein sequence ID" value="KAF9517962.1"/>
    <property type="molecule type" value="Genomic_DNA"/>
</dbReference>
<dbReference type="Pfam" id="PF12767">
    <property type="entry name" value="SAGA-Tad1"/>
    <property type="match status" value="1"/>
</dbReference>
<dbReference type="Proteomes" id="UP000886523">
    <property type="component" value="Unassembled WGS sequence"/>
</dbReference>
<dbReference type="PANTHER" id="PTHR21277">
    <property type="entry name" value="TRANSCRIPTIONAL ADAPTER 1"/>
    <property type="match status" value="1"/>
</dbReference>
<dbReference type="PANTHER" id="PTHR21277:SF5">
    <property type="entry name" value="TRANSCRIPTIONAL ADAPTER 1"/>
    <property type="match status" value="1"/>
</dbReference>
<proteinExistence type="predicted"/>
<keyword evidence="2" id="KW-0805">Transcription regulation</keyword>
<evidence type="ECO:0000313" key="7">
    <source>
        <dbReference type="Proteomes" id="UP000886523"/>
    </source>
</evidence>
<evidence type="ECO:0000256" key="3">
    <source>
        <dbReference type="ARBA" id="ARBA00023163"/>
    </source>
</evidence>
<name>A0A9P6B615_9AGAM</name>
<keyword evidence="7" id="KW-1185">Reference proteome</keyword>
<gene>
    <name evidence="6" type="ORF">BS47DRAFT_1338832</name>
</gene>
<dbReference type="AlphaFoldDB" id="A0A9P6B615"/>
<dbReference type="GO" id="GO:0000124">
    <property type="term" value="C:SAGA complex"/>
    <property type="evidence" value="ECO:0007669"/>
    <property type="project" value="UniProtKB-ARBA"/>
</dbReference>
<dbReference type="GO" id="GO:0005634">
    <property type="term" value="C:nucleus"/>
    <property type="evidence" value="ECO:0007669"/>
    <property type="project" value="UniProtKB-SubCell"/>
</dbReference>
<evidence type="ECO:0008006" key="8">
    <source>
        <dbReference type="Google" id="ProtNLM"/>
    </source>
</evidence>
<evidence type="ECO:0000256" key="5">
    <source>
        <dbReference type="SAM" id="MobiDB-lite"/>
    </source>
</evidence>
<dbReference type="OrthoDB" id="10264870at2759"/>
<dbReference type="InterPro" id="IPR024738">
    <property type="entry name" value="Hfi1/Tada1"/>
</dbReference>
<dbReference type="GO" id="GO:0003713">
    <property type="term" value="F:transcription coactivator activity"/>
    <property type="evidence" value="ECO:0007669"/>
    <property type="project" value="TreeGrafter"/>
</dbReference>
<dbReference type="GO" id="GO:0006357">
    <property type="term" value="P:regulation of transcription by RNA polymerase II"/>
    <property type="evidence" value="ECO:0007669"/>
    <property type="project" value="TreeGrafter"/>
</dbReference>
<evidence type="ECO:0000256" key="1">
    <source>
        <dbReference type="ARBA" id="ARBA00004123"/>
    </source>
</evidence>
<evidence type="ECO:0000256" key="2">
    <source>
        <dbReference type="ARBA" id="ARBA00023015"/>
    </source>
</evidence>
<sequence length="320" mass="34764">MESASTIKAQLGAALGSNGLPYWRSLSDFLSGKVSRSEFERIVRKWIDTPELVKLHNSLIMSMMVVSRRDPAFDPNAGSNLPARKRRKLMPHQDPPPRLRRWIVGIRKQERERLRALAPTGGSGPAPSWYDDEISLERAIMLRPEGKNPPGTRVPIQLSSTSRTLPSHQNLTERISLIASQHNLTTSRPVAALATAAIEAFLKQLAMHALTLTSSSHPFTSISPASGQNTSTLPSSLIASHSQSTLTLSSLLSLLTVVPASLPTSSAAMDKLFLRGPDLDASDGRRSESELAMESGLDEGLAQYWALLSARSGVRDFIAG</sequence>
<accession>A0A9P6B615</accession>